<dbReference type="AlphaFoldDB" id="A0A974CZK3"/>
<dbReference type="Proteomes" id="UP000694892">
    <property type="component" value="Chromosome 5L"/>
</dbReference>
<dbReference type="EMBL" id="CM004474">
    <property type="protein sequence ID" value="OCT81461.1"/>
    <property type="molecule type" value="Genomic_DNA"/>
</dbReference>
<sequence length="248" mass="29089">MGSTPTKYDDKQLMYRSHTDAHGCRTGDGGIMLSLPQRIPKYEKGQDLDRILSKFLWQDKKPKISLMRLRNSKFSGGLNVPNFRKFNLASNTRYILEWLSGKEKFTNLDLELFLDSKEHITSSLHKIWSDQHIDIKENPIYRDTVITWKILCFPKKQSNQFSYKWRKFGISQIRHIVDPDTGNPFSWEIVKRLYNLSERDRLIYSQIRQGFSLIGSRTRSQLRNNQVYNSILQLSDDPSLNRLLSGGK</sequence>
<organism evidence="1 2">
    <name type="scientific">Xenopus laevis</name>
    <name type="common">African clawed frog</name>
    <dbReference type="NCBI Taxonomy" id="8355"/>
    <lineage>
        <taxon>Eukaryota</taxon>
        <taxon>Metazoa</taxon>
        <taxon>Chordata</taxon>
        <taxon>Craniata</taxon>
        <taxon>Vertebrata</taxon>
        <taxon>Euteleostomi</taxon>
        <taxon>Amphibia</taxon>
        <taxon>Batrachia</taxon>
        <taxon>Anura</taxon>
        <taxon>Pipoidea</taxon>
        <taxon>Pipidae</taxon>
        <taxon>Xenopodinae</taxon>
        <taxon>Xenopus</taxon>
        <taxon>Xenopus</taxon>
    </lineage>
</organism>
<reference evidence="2" key="1">
    <citation type="journal article" date="2016" name="Nature">
        <title>Genome evolution in the allotetraploid frog Xenopus laevis.</title>
        <authorList>
            <person name="Session A.M."/>
            <person name="Uno Y."/>
            <person name="Kwon T."/>
            <person name="Chapman J.A."/>
            <person name="Toyoda A."/>
            <person name="Takahashi S."/>
            <person name="Fukui A."/>
            <person name="Hikosaka A."/>
            <person name="Suzuki A."/>
            <person name="Kondo M."/>
            <person name="van Heeringen S.J."/>
            <person name="Quigley I."/>
            <person name="Heinz S."/>
            <person name="Ogino H."/>
            <person name="Ochi H."/>
            <person name="Hellsten U."/>
            <person name="Lyons J.B."/>
            <person name="Simakov O."/>
            <person name="Putnam N."/>
            <person name="Stites J."/>
            <person name="Kuroki Y."/>
            <person name="Tanaka T."/>
            <person name="Michiue T."/>
            <person name="Watanabe M."/>
            <person name="Bogdanovic O."/>
            <person name="Lister R."/>
            <person name="Georgiou G."/>
            <person name="Paranjpe S.S."/>
            <person name="van Kruijsbergen I."/>
            <person name="Shu S."/>
            <person name="Carlson J."/>
            <person name="Kinoshita T."/>
            <person name="Ohta Y."/>
            <person name="Mawaribuchi S."/>
            <person name="Jenkins J."/>
            <person name="Grimwood J."/>
            <person name="Schmutz J."/>
            <person name="Mitros T."/>
            <person name="Mozaffari S.V."/>
            <person name="Suzuki Y."/>
            <person name="Haramoto Y."/>
            <person name="Yamamoto T.S."/>
            <person name="Takagi C."/>
            <person name="Heald R."/>
            <person name="Miller K."/>
            <person name="Haudenschild C."/>
            <person name="Kitzman J."/>
            <person name="Nakayama T."/>
            <person name="Izutsu Y."/>
            <person name="Robert J."/>
            <person name="Fortriede J."/>
            <person name="Burns K."/>
            <person name="Lotay V."/>
            <person name="Karimi K."/>
            <person name="Yasuoka Y."/>
            <person name="Dichmann D.S."/>
            <person name="Flajnik M.F."/>
            <person name="Houston D.W."/>
            <person name="Shendure J."/>
            <person name="DuPasquier L."/>
            <person name="Vize P.D."/>
            <person name="Zorn A.M."/>
            <person name="Ito M."/>
            <person name="Marcotte E.M."/>
            <person name="Wallingford J.B."/>
            <person name="Ito Y."/>
            <person name="Asashima M."/>
            <person name="Ueno N."/>
            <person name="Matsuda Y."/>
            <person name="Veenstra G.J."/>
            <person name="Fujiyama A."/>
            <person name="Harland R.M."/>
            <person name="Taira M."/>
            <person name="Rokhsar D.S."/>
        </authorList>
    </citation>
    <scope>NUCLEOTIDE SEQUENCE [LARGE SCALE GENOMIC DNA]</scope>
    <source>
        <strain evidence="2">J</strain>
    </source>
</reference>
<name>A0A974CZK3_XENLA</name>
<evidence type="ECO:0000313" key="1">
    <source>
        <dbReference type="EMBL" id="OCT81461.1"/>
    </source>
</evidence>
<accession>A0A974CZK3</accession>
<protein>
    <submittedName>
        <fullName evidence="1">Uncharacterized protein</fullName>
    </submittedName>
</protein>
<proteinExistence type="predicted"/>
<gene>
    <name evidence="1" type="ORF">XELAEV_18028281mg</name>
</gene>
<evidence type="ECO:0000313" key="2">
    <source>
        <dbReference type="Proteomes" id="UP000694892"/>
    </source>
</evidence>